<feature type="transmembrane region" description="Helical" evidence="4">
    <location>
        <begin position="189"/>
        <end position="209"/>
    </location>
</feature>
<accession>A0A1D6N9I2</accession>
<keyword evidence="6" id="KW-0418">Kinase</keyword>
<feature type="domain" description="Transcription factor MYC/MYB N-terminal" evidence="5">
    <location>
        <begin position="26"/>
        <end position="244"/>
    </location>
</feature>
<dbReference type="GO" id="GO:0016301">
    <property type="term" value="F:kinase activity"/>
    <property type="evidence" value="ECO:0007669"/>
    <property type="project" value="UniProtKB-KW"/>
</dbReference>
<dbReference type="PANTHER" id="PTHR47375:SF1">
    <property type="entry name" value="GB|AAF34833.1"/>
    <property type="match status" value="1"/>
</dbReference>
<dbReference type="ExpressionAtlas" id="A0A1D6N9I2">
    <property type="expression patterns" value="baseline and differential"/>
</dbReference>
<proteinExistence type="predicted"/>
<dbReference type="InterPro" id="IPR025610">
    <property type="entry name" value="MYC/MYB_N"/>
</dbReference>
<keyword evidence="4" id="KW-0812">Transmembrane</keyword>
<dbReference type="Pfam" id="PF14215">
    <property type="entry name" value="bHLH-MYC_N"/>
    <property type="match status" value="1"/>
</dbReference>
<name>A0A1D6N9I2_MAIZE</name>
<keyword evidence="4" id="KW-0472">Membrane</keyword>
<dbReference type="InterPro" id="IPR044170">
    <property type="entry name" value="RSS3-like"/>
</dbReference>
<organism evidence="6">
    <name type="scientific">Zea mays</name>
    <name type="common">Maize</name>
    <dbReference type="NCBI Taxonomy" id="4577"/>
    <lineage>
        <taxon>Eukaryota</taxon>
        <taxon>Viridiplantae</taxon>
        <taxon>Streptophyta</taxon>
        <taxon>Embryophyta</taxon>
        <taxon>Tracheophyta</taxon>
        <taxon>Spermatophyta</taxon>
        <taxon>Magnoliopsida</taxon>
        <taxon>Liliopsida</taxon>
        <taxon>Poales</taxon>
        <taxon>Poaceae</taxon>
        <taxon>PACMAD clade</taxon>
        <taxon>Panicoideae</taxon>
        <taxon>Andropogonodae</taxon>
        <taxon>Andropogoneae</taxon>
        <taxon>Tripsacinae</taxon>
        <taxon>Zea</taxon>
    </lineage>
</organism>
<reference evidence="6" key="1">
    <citation type="submission" date="2015-12" db="EMBL/GenBank/DDBJ databases">
        <title>Update maize B73 reference genome by single molecule sequencing technologies.</title>
        <authorList>
            <consortium name="Maize Genome Sequencing Project"/>
            <person name="Ware D."/>
        </authorList>
    </citation>
    <scope>NUCLEOTIDE SEQUENCE [LARGE SCALE GENOMIC DNA]</scope>
    <source>
        <tissue evidence="6">Seedling</tissue>
    </source>
</reference>
<keyword evidence="4" id="KW-1133">Transmembrane helix</keyword>
<keyword evidence="1" id="KW-0805">Transcription regulation</keyword>
<evidence type="ECO:0000256" key="2">
    <source>
        <dbReference type="ARBA" id="ARBA00023163"/>
    </source>
</evidence>
<evidence type="ECO:0000313" key="6">
    <source>
        <dbReference type="EMBL" id="ONM37206.1"/>
    </source>
</evidence>
<evidence type="ECO:0000256" key="4">
    <source>
        <dbReference type="SAM" id="Phobius"/>
    </source>
</evidence>
<evidence type="ECO:0000259" key="5">
    <source>
        <dbReference type="Pfam" id="PF14215"/>
    </source>
</evidence>
<dbReference type="EMBL" id="CM007649">
    <property type="protein sequence ID" value="ONM37206.1"/>
    <property type="molecule type" value="Genomic_DNA"/>
</dbReference>
<feature type="region of interest" description="Disordered" evidence="3">
    <location>
        <begin position="382"/>
        <end position="471"/>
    </location>
</feature>
<keyword evidence="2" id="KW-0804">Transcription</keyword>
<keyword evidence="6" id="KW-0808">Transferase</keyword>
<gene>
    <name evidence="6" type="ORF">ZEAMMB73_Zm00001d043202</name>
</gene>
<evidence type="ECO:0000256" key="3">
    <source>
        <dbReference type="SAM" id="MobiDB-lite"/>
    </source>
</evidence>
<feature type="compositionally biased region" description="Low complexity" evidence="3">
    <location>
        <begin position="444"/>
        <end position="460"/>
    </location>
</feature>
<dbReference type="InParanoid" id="A0A1D6N9I2"/>
<sequence>MVGSGADGGGGGDDARSKEAAGMMALHEALRNVCLDSDWTYSVFWTIRPRPRCRGGNGCMVGDDNGSLMLMWEDGFCRPRVAECLADMSGGEDPVRKAFIKMSIQLYNYGEGWVLYWVGAVQVQVQAVELMGKVASDKCHKWVFKEPSECEPNISNYWQSSFDALPPEWTDQFASGIQARELFDSPAEFSFVFIINIVLVTFVFFLSALQTIAVIQAGHGLLQLGSCKIIPEDLHFVLRMRHTFESLGYQSGFFLSQLFSSARGASPTPPPPAARPPPAQLFNWPGAHQPQLFPPGPGAFHHPSARAMPPLFPGGGKDEGHMFHIPPAHHGSKPLHMDELQHRHQQTMGAGGEAPDGELRWPNGLSFFTALTGRDDDAKLLFGGPGAADDEKAAPDAQTGHGGAGNVEEYLSLESHSDKAPSKVENGAQHSTKSKRSFTLPARVSSSTTTSPSVSASTAPQGMEYRGTHEGGVYSDLMETFLE</sequence>
<dbReference type="PANTHER" id="PTHR47375">
    <property type="entry name" value="GB|AAF34833.1"/>
    <property type="match status" value="1"/>
</dbReference>
<protein>
    <submittedName>
        <fullName evidence="6">Serine/threonine-protein kinase WNK (With No Lysine)-related</fullName>
    </submittedName>
</protein>
<evidence type="ECO:0000256" key="1">
    <source>
        <dbReference type="ARBA" id="ARBA00023015"/>
    </source>
</evidence>
<dbReference type="AlphaFoldDB" id="A0A1D6N9I2"/>